<dbReference type="EC" id="2.7.7.7" evidence="1"/>
<dbReference type="Proteomes" id="UP000183104">
    <property type="component" value="Unassembled WGS sequence"/>
</dbReference>
<dbReference type="PANTHER" id="PTHR11669">
    <property type="entry name" value="REPLICATION FACTOR C / DNA POLYMERASE III GAMMA-TAU SUBUNIT"/>
    <property type="match status" value="1"/>
</dbReference>
<dbReference type="Gene3D" id="3.40.50.300">
    <property type="entry name" value="P-loop containing nucleotide triphosphate hydrolases"/>
    <property type="match status" value="1"/>
</dbReference>
<proteinExistence type="predicted"/>
<protein>
    <recommendedName>
        <fullName evidence="1">DNA-directed DNA polymerase</fullName>
        <ecNumber evidence="1">2.7.7.7</ecNumber>
    </recommendedName>
</protein>
<evidence type="ECO:0000313" key="4">
    <source>
        <dbReference type="EMBL" id="SCY17302.1"/>
    </source>
</evidence>
<dbReference type="InterPro" id="IPR027417">
    <property type="entry name" value="P-loop_NTPase"/>
</dbReference>
<sequence length="339" mass="36848">MARWGLIGQEAPVARLEATLQSGQVPQGLLLAGPRGTGKATAARWMAARLLCRRGPGQPPCGECPPCRHRLAGTAPDLIALPTEGEEEIRVDPLREMVAQVQLTPQESRLRVVILDPAEAMGAHAANALLKVLEEPPGEVVFLLVSHRSDQLLPTIRSRCQLLRFGAVPAEEVEQWLAETHGLSGEDPRLAARMSGGAPGRALEWARRSLVAERDAVLEGLEAARARGGESLLEVAERWAKGESAAWLPHLQAWLRDLTRVTVTAGQAPPEHLVNADRRERLAQEARRLGPAAAERLLRAGEGLAEAEAGRASTRLALEEFLFWWRDPEAMPRIPPSTS</sequence>
<accession>A0A1G5DRA6</accession>
<dbReference type="PANTHER" id="PTHR11669:SF8">
    <property type="entry name" value="DNA POLYMERASE III SUBUNIT DELTA"/>
    <property type="match status" value="1"/>
</dbReference>
<keyword evidence="2" id="KW-0808">Transferase</keyword>
<dbReference type="InterPro" id="IPR050238">
    <property type="entry name" value="DNA_Rep/Repair_Clamp_Loader"/>
</dbReference>
<dbReference type="EMBL" id="FMUN01000003">
    <property type="protein sequence ID" value="SCY17302.1"/>
    <property type="molecule type" value="Genomic_DNA"/>
</dbReference>
<gene>
    <name evidence="4" type="ORF">SAMN05661077_1434</name>
</gene>
<dbReference type="GO" id="GO:0009360">
    <property type="term" value="C:DNA polymerase III complex"/>
    <property type="evidence" value="ECO:0007669"/>
    <property type="project" value="TreeGrafter"/>
</dbReference>
<dbReference type="SUPFAM" id="SSF52540">
    <property type="entry name" value="P-loop containing nucleoside triphosphate hydrolases"/>
    <property type="match status" value="1"/>
</dbReference>
<keyword evidence="5" id="KW-1185">Reference proteome</keyword>
<dbReference type="Pfam" id="PF13177">
    <property type="entry name" value="DNA_pol3_delta2"/>
    <property type="match status" value="1"/>
</dbReference>
<name>A0A1G5DRA6_9GAMM</name>
<evidence type="ECO:0000313" key="5">
    <source>
        <dbReference type="Proteomes" id="UP000183104"/>
    </source>
</evidence>
<dbReference type="GO" id="GO:0008408">
    <property type="term" value="F:3'-5' exonuclease activity"/>
    <property type="evidence" value="ECO:0007669"/>
    <property type="project" value="InterPro"/>
</dbReference>
<organism evidence="4 5">
    <name type="scientific">Thiohalorhabdus denitrificans</name>
    <dbReference type="NCBI Taxonomy" id="381306"/>
    <lineage>
        <taxon>Bacteria</taxon>
        <taxon>Pseudomonadati</taxon>
        <taxon>Pseudomonadota</taxon>
        <taxon>Gammaproteobacteria</taxon>
        <taxon>Thiohalorhabdales</taxon>
        <taxon>Thiohalorhabdaceae</taxon>
        <taxon>Thiohalorhabdus</taxon>
    </lineage>
</organism>
<keyword evidence="2" id="KW-0239">DNA-directed DNA polymerase</keyword>
<keyword evidence="2" id="KW-0548">Nucleotidyltransferase</keyword>
<dbReference type="CDD" id="cd00009">
    <property type="entry name" value="AAA"/>
    <property type="match status" value="1"/>
</dbReference>
<reference evidence="5" key="1">
    <citation type="submission" date="2016-10" db="EMBL/GenBank/DDBJ databases">
        <authorList>
            <person name="Varghese N."/>
        </authorList>
    </citation>
    <scope>NUCLEOTIDE SEQUENCE [LARGE SCALE GENOMIC DNA]</scope>
    <source>
        <strain evidence="5">HL 19</strain>
    </source>
</reference>
<evidence type="ECO:0000256" key="1">
    <source>
        <dbReference type="ARBA" id="ARBA00012417"/>
    </source>
</evidence>
<dbReference type="RefSeq" id="WP_054966146.1">
    <property type="nucleotide sequence ID" value="NZ_FMUN01000003.1"/>
</dbReference>
<dbReference type="NCBIfam" id="TIGR00678">
    <property type="entry name" value="holB"/>
    <property type="match status" value="1"/>
</dbReference>
<evidence type="ECO:0000256" key="2">
    <source>
        <dbReference type="ARBA" id="ARBA00022932"/>
    </source>
</evidence>
<dbReference type="OrthoDB" id="9811073at2"/>
<dbReference type="AlphaFoldDB" id="A0A1G5DRA6"/>
<dbReference type="GO" id="GO:0006261">
    <property type="term" value="P:DNA-templated DNA replication"/>
    <property type="evidence" value="ECO:0007669"/>
    <property type="project" value="TreeGrafter"/>
</dbReference>
<dbReference type="GO" id="GO:0003887">
    <property type="term" value="F:DNA-directed DNA polymerase activity"/>
    <property type="evidence" value="ECO:0007669"/>
    <property type="project" value="UniProtKB-KW"/>
</dbReference>
<dbReference type="InterPro" id="IPR004622">
    <property type="entry name" value="DNA_pol_HolB"/>
</dbReference>
<evidence type="ECO:0000256" key="3">
    <source>
        <dbReference type="ARBA" id="ARBA00049244"/>
    </source>
</evidence>
<comment type="catalytic activity">
    <reaction evidence="3">
        <text>DNA(n) + a 2'-deoxyribonucleoside 5'-triphosphate = DNA(n+1) + diphosphate</text>
        <dbReference type="Rhea" id="RHEA:22508"/>
        <dbReference type="Rhea" id="RHEA-COMP:17339"/>
        <dbReference type="Rhea" id="RHEA-COMP:17340"/>
        <dbReference type="ChEBI" id="CHEBI:33019"/>
        <dbReference type="ChEBI" id="CHEBI:61560"/>
        <dbReference type="ChEBI" id="CHEBI:173112"/>
        <dbReference type="EC" id="2.7.7.7"/>
    </reaction>
</comment>